<evidence type="ECO:0000313" key="2">
    <source>
        <dbReference type="Proteomes" id="UP000283817"/>
    </source>
</evidence>
<proteinExistence type="predicted"/>
<gene>
    <name evidence="1" type="ORF">EHI47_23245</name>
</gene>
<dbReference type="RefSeq" id="WP_128411491.1">
    <property type="nucleotide sequence ID" value="NZ_SBHX01000056.1"/>
</dbReference>
<evidence type="ECO:0000313" key="1">
    <source>
        <dbReference type="EMBL" id="RWX26603.1"/>
    </source>
</evidence>
<dbReference type="AlphaFoldDB" id="A0A444HTE5"/>
<accession>A0A444HTE5</accession>
<name>A0A444HTE5_RHILE</name>
<protein>
    <submittedName>
        <fullName evidence="1">Uncharacterized protein</fullName>
    </submittedName>
</protein>
<sequence>MFEWLSVSGIRFGLDGLKTGWRFLRRNKRNLSPQEKIKLRLKWQPEFQQWWYRQVKGKLTPEIVIRDLRRLDEYPDIKPSRRTSSWFRALIMQTYERGIVISLAYGNLTEDENGKWRHTNHTFKEDGPRCVLAGFIPYDFIDNVDWDGDRYYYSPNVFCYFDGERHSPFERVMYCQMWDFDGVPQVRELGMYKDISRYSKRHGVPTFS</sequence>
<comment type="caution">
    <text evidence="1">The sequence shown here is derived from an EMBL/GenBank/DDBJ whole genome shotgun (WGS) entry which is preliminary data.</text>
</comment>
<dbReference type="EMBL" id="SBHX01000056">
    <property type="protein sequence ID" value="RWX26603.1"/>
    <property type="molecule type" value="Genomic_DNA"/>
</dbReference>
<organism evidence="1 2">
    <name type="scientific">Rhizobium leguminosarum</name>
    <dbReference type="NCBI Taxonomy" id="384"/>
    <lineage>
        <taxon>Bacteria</taxon>
        <taxon>Pseudomonadati</taxon>
        <taxon>Pseudomonadota</taxon>
        <taxon>Alphaproteobacteria</taxon>
        <taxon>Hyphomicrobiales</taxon>
        <taxon>Rhizobiaceae</taxon>
        <taxon>Rhizobium/Agrobacterium group</taxon>
        <taxon>Rhizobium</taxon>
    </lineage>
</organism>
<reference evidence="1 2" key="1">
    <citation type="submission" date="2019-01" db="EMBL/GenBank/DDBJ databases">
        <title>RHIZO-ID as a novel technology for direct rhizobia identification.</title>
        <authorList>
            <person name="De Meyer S.E."/>
        </authorList>
    </citation>
    <scope>NUCLEOTIDE SEQUENCE [LARGE SCALE GENOMIC DNA]</scope>
    <source>
        <strain evidence="1 2">WSM448</strain>
    </source>
</reference>
<dbReference type="Proteomes" id="UP000283817">
    <property type="component" value="Unassembled WGS sequence"/>
</dbReference>